<sequence length="229" mass="24431">MQASSSTPVTETKIIMSDPTALGVFGLSMVTFVAASQKMGWTTGSVYIIPWALFLGSIAQIWASSIDFKKNNYFGAIVLGAYGLFWIAVAMHWATSLGWLGAIGDKADGKQLGVACIGYFIFSLFIMVAAFEANKVFAAILVLINVLLPSLALSIFGINAPFFSALAAYSELAISLLGFYCAGAVFLNSYFGRTLLPLGKPFGLIRKGPAVHMAKEKHLVEPIAAAAKR</sequence>
<dbReference type="OrthoDB" id="9787939at2"/>
<evidence type="ECO:0000256" key="4">
    <source>
        <dbReference type="ARBA" id="ARBA00022989"/>
    </source>
</evidence>
<evidence type="ECO:0000256" key="3">
    <source>
        <dbReference type="ARBA" id="ARBA00022692"/>
    </source>
</evidence>
<dbReference type="InterPro" id="IPR000791">
    <property type="entry name" value="Gpr1/Fun34/SatP-like"/>
</dbReference>
<organism evidence="7 8">
    <name type="scientific">Noviherbaspirillum autotrophicum</name>
    <dbReference type="NCBI Taxonomy" id="709839"/>
    <lineage>
        <taxon>Bacteria</taxon>
        <taxon>Pseudomonadati</taxon>
        <taxon>Pseudomonadota</taxon>
        <taxon>Betaproteobacteria</taxon>
        <taxon>Burkholderiales</taxon>
        <taxon>Oxalobacteraceae</taxon>
        <taxon>Noviherbaspirillum</taxon>
    </lineage>
</organism>
<reference evidence="7 8" key="1">
    <citation type="submission" date="2014-12" db="EMBL/GenBank/DDBJ databases">
        <title>Denitrispirillum autotrophicum gen. nov., sp. nov., Denitrifying, Facultatively Autotrophic Bacteria Isolated from Rice Paddy Soil.</title>
        <authorList>
            <person name="Ishii S."/>
            <person name="Ashida N."/>
            <person name="Ohno H."/>
            <person name="Otsuka S."/>
            <person name="Yokota A."/>
            <person name="Senoo K."/>
        </authorList>
    </citation>
    <scope>NUCLEOTIDE SEQUENCE [LARGE SCALE GENOMIC DNA]</scope>
    <source>
        <strain evidence="7 8">TSA66</strain>
    </source>
</reference>
<comment type="subcellular location">
    <subcellularLocation>
        <location evidence="1">Membrane</location>
        <topology evidence="1">Multi-pass membrane protein</topology>
    </subcellularLocation>
</comment>
<feature type="transmembrane region" description="Helical" evidence="6">
    <location>
        <begin position="137"/>
        <end position="160"/>
    </location>
</feature>
<evidence type="ECO:0000256" key="6">
    <source>
        <dbReference type="SAM" id="Phobius"/>
    </source>
</evidence>
<dbReference type="PANTHER" id="PTHR30178">
    <property type="entry name" value="INNER MEMBRANE PROTEIN YAAH"/>
    <property type="match status" value="1"/>
</dbReference>
<evidence type="ECO:0000313" key="7">
    <source>
        <dbReference type="EMBL" id="KIF81019.1"/>
    </source>
</evidence>
<dbReference type="PANTHER" id="PTHR30178:SF3">
    <property type="entry name" value="SUCCINATE-ACETATE_PROTON SYMPORTER SATP"/>
    <property type="match status" value="1"/>
</dbReference>
<feature type="transmembrane region" description="Helical" evidence="6">
    <location>
        <begin position="172"/>
        <end position="191"/>
    </location>
</feature>
<protein>
    <submittedName>
        <fullName evidence="7">Membrane protein</fullName>
    </submittedName>
</protein>
<feature type="transmembrane region" description="Helical" evidence="6">
    <location>
        <begin position="112"/>
        <end position="131"/>
    </location>
</feature>
<name>A0A0C2BM08_9BURK</name>
<evidence type="ECO:0000256" key="2">
    <source>
        <dbReference type="ARBA" id="ARBA00005587"/>
    </source>
</evidence>
<dbReference type="EMBL" id="JWJG01000028">
    <property type="protein sequence ID" value="KIF81019.1"/>
    <property type="molecule type" value="Genomic_DNA"/>
</dbReference>
<keyword evidence="4 6" id="KW-1133">Transmembrane helix</keyword>
<evidence type="ECO:0000256" key="1">
    <source>
        <dbReference type="ARBA" id="ARBA00004141"/>
    </source>
</evidence>
<dbReference type="Pfam" id="PF01184">
    <property type="entry name" value="Gpr1_Fun34_YaaH"/>
    <property type="match status" value="1"/>
</dbReference>
<comment type="caution">
    <text evidence="7">The sequence shown here is derived from an EMBL/GenBank/DDBJ whole genome shotgun (WGS) entry which is preliminary data.</text>
</comment>
<keyword evidence="3 6" id="KW-0812">Transmembrane</keyword>
<dbReference type="STRING" id="709839.TSA66_09670"/>
<evidence type="ECO:0000313" key="8">
    <source>
        <dbReference type="Proteomes" id="UP000031572"/>
    </source>
</evidence>
<accession>A0A0C2BM08</accession>
<gene>
    <name evidence="7" type="ORF">TSA66_09670</name>
</gene>
<feature type="transmembrane region" description="Helical" evidence="6">
    <location>
        <begin position="14"/>
        <end position="34"/>
    </location>
</feature>
<evidence type="ECO:0000256" key="5">
    <source>
        <dbReference type="ARBA" id="ARBA00023136"/>
    </source>
</evidence>
<keyword evidence="5 6" id="KW-0472">Membrane</keyword>
<dbReference type="RefSeq" id="WP_040039844.1">
    <property type="nucleotide sequence ID" value="NZ_JWJG01000028.1"/>
</dbReference>
<comment type="similarity">
    <text evidence="2">Belongs to the acetate uptake transporter (AceTr) (TC 2.A.96) family.</text>
</comment>
<feature type="transmembrane region" description="Helical" evidence="6">
    <location>
        <begin position="46"/>
        <end position="63"/>
    </location>
</feature>
<dbReference type="GO" id="GO:0016020">
    <property type="term" value="C:membrane"/>
    <property type="evidence" value="ECO:0007669"/>
    <property type="project" value="UniProtKB-SubCell"/>
</dbReference>
<dbReference type="AlphaFoldDB" id="A0A0C2BM08"/>
<keyword evidence="8" id="KW-1185">Reference proteome</keyword>
<dbReference type="Proteomes" id="UP000031572">
    <property type="component" value="Unassembled WGS sequence"/>
</dbReference>
<dbReference type="InterPro" id="IPR047623">
    <property type="entry name" value="SatP"/>
</dbReference>
<proteinExistence type="inferred from homology"/>
<dbReference type="NCBIfam" id="NF038013">
    <property type="entry name" value="AceTr_1"/>
    <property type="match status" value="1"/>
</dbReference>
<feature type="transmembrane region" description="Helical" evidence="6">
    <location>
        <begin position="75"/>
        <end position="100"/>
    </location>
</feature>